<feature type="compositionally biased region" description="Pro residues" evidence="1">
    <location>
        <begin position="73"/>
        <end position="114"/>
    </location>
</feature>
<dbReference type="PIR" id="JQ1686">
    <property type="entry name" value="JQ1686"/>
</dbReference>
<feature type="compositionally biased region" description="Pro residues" evidence="1">
    <location>
        <begin position="121"/>
        <end position="131"/>
    </location>
</feature>
<feature type="signal peptide" evidence="2">
    <location>
        <begin position="1"/>
        <end position="28"/>
    </location>
</feature>
<feature type="region of interest" description="Disordered" evidence="1">
    <location>
        <begin position="48"/>
        <end position="136"/>
    </location>
</feature>
<dbReference type="AlphaFoldDB" id="Q41192"/>
<dbReference type="PRINTS" id="PR01217">
    <property type="entry name" value="PRICHEXTENSN"/>
</dbReference>
<name>Q41192_NICAL</name>
<feature type="compositionally biased region" description="Low complexity" evidence="1">
    <location>
        <begin position="52"/>
        <end position="63"/>
    </location>
</feature>
<reference evidence="3" key="1">
    <citation type="journal article" date="1992" name="Plant Cell">
        <title>Specific expression of an extensin-like gene in the style of Nicotiana alata.</title>
        <authorList>
            <person name="Chen C.G."/>
            <person name="Cornish E.C."/>
            <person name="Clarke A.E."/>
        </authorList>
    </citation>
    <scope>NUCLEOTIDE SEQUENCE</scope>
</reference>
<sequence>MAVNSVKALVLLQLSILVISSFSELTNGDHGTESLPDATLQRFKFKWPFFGKSPKNSPKSSPSRSPPPKREQPSPPPPVKSPPPPSPSPPPPSPPPPSPSPPPPSPSPPPPSPPADDMAPSPSPAAAPTPPDMLLRPSARLAGNMVISGLH</sequence>
<dbReference type="EMBL" id="S48582">
    <property type="protein sequence ID" value="AAB23813.1"/>
    <property type="molecule type" value="Genomic_DNA"/>
</dbReference>
<evidence type="ECO:0000256" key="2">
    <source>
        <dbReference type="SAM" id="SignalP"/>
    </source>
</evidence>
<keyword evidence="2" id="KW-0732">Signal</keyword>
<accession>Q41192</accession>
<evidence type="ECO:0000256" key="1">
    <source>
        <dbReference type="SAM" id="MobiDB-lite"/>
    </source>
</evidence>
<dbReference type="PIR" id="PQ0452">
    <property type="entry name" value="PQ0452"/>
</dbReference>
<proteinExistence type="predicted"/>
<evidence type="ECO:0000313" key="3">
    <source>
        <dbReference type="EMBL" id="AAB23813.1"/>
    </source>
</evidence>
<organism evidence="3">
    <name type="scientific">Nicotiana alata</name>
    <name type="common">Winged tobacco</name>
    <name type="synonym">Persian tobacco</name>
    <dbReference type="NCBI Taxonomy" id="4087"/>
    <lineage>
        <taxon>Eukaryota</taxon>
        <taxon>Viridiplantae</taxon>
        <taxon>Streptophyta</taxon>
        <taxon>Embryophyta</taxon>
        <taxon>Tracheophyta</taxon>
        <taxon>Spermatophyta</taxon>
        <taxon>Magnoliopsida</taxon>
        <taxon>eudicotyledons</taxon>
        <taxon>Gunneridae</taxon>
        <taxon>Pentapetalae</taxon>
        <taxon>asterids</taxon>
        <taxon>lamiids</taxon>
        <taxon>Solanales</taxon>
        <taxon>Solanaceae</taxon>
        <taxon>Nicotianoideae</taxon>
        <taxon>Nicotianeae</taxon>
        <taxon>Nicotiana</taxon>
    </lineage>
</organism>
<feature type="chain" id="PRO_5004231646" evidence="2">
    <location>
        <begin position="29"/>
        <end position="151"/>
    </location>
</feature>
<protein>
    <submittedName>
        <fullName evidence="3">NaPRP3</fullName>
    </submittedName>
</protein>